<comment type="caution">
    <text evidence="1">The sequence shown here is derived from an EMBL/GenBank/DDBJ whole genome shotgun (WGS) entry which is preliminary data.</text>
</comment>
<evidence type="ECO:0000313" key="1">
    <source>
        <dbReference type="EMBL" id="PWA50086.1"/>
    </source>
</evidence>
<name>A0A2U1LM57_ARTAN</name>
<dbReference type="EMBL" id="PKPP01008670">
    <property type="protein sequence ID" value="PWA50086.1"/>
    <property type="molecule type" value="Genomic_DNA"/>
</dbReference>
<accession>A0A2U1LM57</accession>
<gene>
    <name evidence="1" type="ORF">CTI12_AA476200</name>
</gene>
<keyword evidence="2" id="KW-1185">Reference proteome</keyword>
<proteinExistence type="predicted"/>
<sequence length="99" mass="11013">MEVTIRRLAMVVTHLKMMAELIQTVGDGGYAVGLTELTIRRGWPVVTIRRLAMVVTHLKMMAELIQTVGDGGYAVGLTELTIRRGWPVVVCSCVQWRSD</sequence>
<protein>
    <submittedName>
        <fullName evidence="1">Uncharacterized protein</fullName>
    </submittedName>
</protein>
<evidence type="ECO:0000313" key="2">
    <source>
        <dbReference type="Proteomes" id="UP000245207"/>
    </source>
</evidence>
<reference evidence="1 2" key="1">
    <citation type="journal article" date="2018" name="Mol. Plant">
        <title>The genome of Artemisia annua provides insight into the evolution of Asteraceae family and artemisinin biosynthesis.</title>
        <authorList>
            <person name="Shen Q."/>
            <person name="Zhang L."/>
            <person name="Liao Z."/>
            <person name="Wang S."/>
            <person name="Yan T."/>
            <person name="Shi P."/>
            <person name="Liu M."/>
            <person name="Fu X."/>
            <person name="Pan Q."/>
            <person name="Wang Y."/>
            <person name="Lv Z."/>
            <person name="Lu X."/>
            <person name="Zhang F."/>
            <person name="Jiang W."/>
            <person name="Ma Y."/>
            <person name="Chen M."/>
            <person name="Hao X."/>
            <person name="Li L."/>
            <person name="Tang Y."/>
            <person name="Lv G."/>
            <person name="Zhou Y."/>
            <person name="Sun X."/>
            <person name="Brodelius P.E."/>
            <person name="Rose J.K.C."/>
            <person name="Tang K."/>
        </authorList>
    </citation>
    <scope>NUCLEOTIDE SEQUENCE [LARGE SCALE GENOMIC DNA]</scope>
    <source>
        <strain evidence="2">cv. Huhao1</strain>
        <tissue evidence="1">Leaf</tissue>
    </source>
</reference>
<dbReference type="AlphaFoldDB" id="A0A2U1LM57"/>
<organism evidence="1 2">
    <name type="scientific">Artemisia annua</name>
    <name type="common">Sweet wormwood</name>
    <dbReference type="NCBI Taxonomy" id="35608"/>
    <lineage>
        <taxon>Eukaryota</taxon>
        <taxon>Viridiplantae</taxon>
        <taxon>Streptophyta</taxon>
        <taxon>Embryophyta</taxon>
        <taxon>Tracheophyta</taxon>
        <taxon>Spermatophyta</taxon>
        <taxon>Magnoliopsida</taxon>
        <taxon>eudicotyledons</taxon>
        <taxon>Gunneridae</taxon>
        <taxon>Pentapetalae</taxon>
        <taxon>asterids</taxon>
        <taxon>campanulids</taxon>
        <taxon>Asterales</taxon>
        <taxon>Asteraceae</taxon>
        <taxon>Asteroideae</taxon>
        <taxon>Anthemideae</taxon>
        <taxon>Artemisiinae</taxon>
        <taxon>Artemisia</taxon>
    </lineage>
</organism>
<dbReference type="Proteomes" id="UP000245207">
    <property type="component" value="Unassembled WGS sequence"/>
</dbReference>